<proteinExistence type="predicted"/>
<name>A0A1W2DY30_9BACT</name>
<gene>
    <name evidence="1" type="ORF">SAMN02746065_12217</name>
</gene>
<organism evidence="1 2">
    <name type="scientific">Desulfocicer vacuolatum DSM 3385</name>
    <dbReference type="NCBI Taxonomy" id="1121400"/>
    <lineage>
        <taxon>Bacteria</taxon>
        <taxon>Pseudomonadati</taxon>
        <taxon>Thermodesulfobacteriota</taxon>
        <taxon>Desulfobacteria</taxon>
        <taxon>Desulfobacterales</taxon>
        <taxon>Desulfobacteraceae</taxon>
        <taxon>Desulfocicer</taxon>
    </lineage>
</organism>
<evidence type="ECO:0000313" key="1">
    <source>
        <dbReference type="EMBL" id="SMD02343.1"/>
    </source>
</evidence>
<accession>A0A1W2DY30</accession>
<dbReference type="AlphaFoldDB" id="A0A1W2DY30"/>
<protein>
    <submittedName>
        <fullName evidence="1">Uncharacterized protein</fullName>
    </submittedName>
</protein>
<keyword evidence="2" id="KW-1185">Reference proteome</keyword>
<evidence type="ECO:0000313" key="2">
    <source>
        <dbReference type="Proteomes" id="UP000192418"/>
    </source>
</evidence>
<dbReference type="RefSeq" id="WP_232367211.1">
    <property type="nucleotide sequence ID" value="NZ_FWXY01000022.1"/>
</dbReference>
<dbReference type="EMBL" id="FWXY01000022">
    <property type="protein sequence ID" value="SMD02343.1"/>
    <property type="molecule type" value="Genomic_DNA"/>
</dbReference>
<dbReference type="Proteomes" id="UP000192418">
    <property type="component" value="Unassembled WGS sequence"/>
</dbReference>
<sequence length="94" mass="10932">MFKDFTTINGFAMAQVTTYNLDVYQPRNPKASAYYQCVENPFEELERAWDGMYASRLGFWRTYVMTVIFKYLDCGDFYMGFARPGVRNAATNTS</sequence>
<reference evidence="1 2" key="1">
    <citation type="submission" date="2017-04" db="EMBL/GenBank/DDBJ databases">
        <authorList>
            <person name="Afonso C.L."/>
            <person name="Miller P.J."/>
            <person name="Scott M.A."/>
            <person name="Spackman E."/>
            <person name="Goraichik I."/>
            <person name="Dimitrov K.M."/>
            <person name="Suarez D.L."/>
            <person name="Swayne D.E."/>
        </authorList>
    </citation>
    <scope>NUCLEOTIDE SEQUENCE [LARGE SCALE GENOMIC DNA]</scope>
    <source>
        <strain evidence="1 2">DSM 3385</strain>
    </source>
</reference>
<dbReference type="STRING" id="1121400.SAMN02746065_12217"/>